<dbReference type="Pfam" id="PF04463">
    <property type="entry name" value="2-thiour_desulf"/>
    <property type="match status" value="1"/>
</dbReference>
<reference evidence="1" key="1">
    <citation type="submission" date="2023-03" db="EMBL/GenBank/DDBJ databases">
        <title>Chitinimonas shenzhenensis gen. nov., sp. nov., a novel member of family Burkholderiaceae isolated from activated sludge collected in Shen Zhen, China.</title>
        <authorList>
            <person name="Wang X."/>
        </authorList>
    </citation>
    <scope>NUCLEOTIDE SEQUENCE</scope>
    <source>
        <strain evidence="1">DQS-5</strain>
    </source>
</reference>
<name>A0ABT7DYE8_9NEIS</name>
<gene>
    <name evidence="1" type="ORF">PZA18_13510</name>
</gene>
<dbReference type="PANTHER" id="PTHR30087">
    <property type="entry name" value="INNER MEMBRANE PROTEIN"/>
    <property type="match status" value="1"/>
</dbReference>
<accession>A0ABT7DYE8</accession>
<sequence length="164" mass="17169">MEKILVSACLYGLPVRYNAQAVPVPHPLWQRWWEEGRLIAICPEMAGGLPVPREPAEIIGRGGGVAVWAGQARVVDKTGNALTAAFQAGANQALQLAHLHGCRAAVLKSGSPSCGQGQIYDGSFSGGKTAGDGVTAALLRAHGIAVFDEHQLEQLAMFLDSGLS</sequence>
<comment type="caution">
    <text evidence="1">The sequence shown here is derived from an EMBL/GenBank/DDBJ whole genome shotgun (WGS) entry which is preliminary data.</text>
</comment>
<dbReference type="RefSeq" id="WP_284101379.1">
    <property type="nucleotide sequence ID" value="NZ_JARRAF010000015.1"/>
</dbReference>
<dbReference type="EMBL" id="JARRAF010000015">
    <property type="protein sequence ID" value="MDK2125066.1"/>
    <property type="molecule type" value="Genomic_DNA"/>
</dbReference>
<keyword evidence="2" id="KW-1185">Reference proteome</keyword>
<evidence type="ECO:0000313" key="2">
    <source>
        <dbReference type="Proteomes" id="UP001172778"/>
    </source>
</evidence>
<dbReference type="Proteomes" id="UP001172778">
    <property type="component" value="Unassembled WGS sequence"/>
</dbReference>
<dbReference type="InterPro" id="IPR007553">
    <property type="entry name" value="2-thiour_desulf"/>
</dbReference>
<dbReference type="PANTHER" id="PTHR30087:SF1">
    <property type="entry name" value="HYPOTHETICAL CYTOSOLIC PROTEIN"/>
    <property type="match status" value="1"/>
</dbReference>
<proteinExistence type="predicted"/>
<protein>
    <submittedName>
        <fullName evidence="1">DUF523 domain-containing protein</fullName>
    </submittedName>
</protein>
<organism evidence="1 2">
    <name type="scientific">Parachitinimonas caeni</name>
    <dbReference type="NCBI Taxonomy" id="3031301"/>
    <lineage>
        <taxon>Bacteria</taxon>
        <taxon>Pseudomonadati</taxon>
        <taxon>Pseudomonadota</taxon>
        <taxon>Betaproteobacteria</taxon>
        <taxon>Neisseriales</taxon>
        <taxon>Chitinibacteraceae</taxon>
        <taxon>Parachitinimonas</taxon>
    </lineage>
</organism>
<evidence type="ECO:0000313" key="1">
    <source>
        <dbReference type="EMBL" id="MDK2125066.1"/>
    </source>
</evidence>